<sequence length="109" mass="12833">MDGKETHELLFKLYDYADVLADRIRPDDPDSGNYFLTLVFIEKFFDRIGRSEINNTSRNANIDATKSLNVANERIDTLRRRIQTLKEQYDFNDTLEEAGNEIANEWRKN</sequence>
<comment type="caution">
    <text evidence="1">The sequence shown here is derived from an EMBL/GenBank/DDBJ whole genome shotgun (WGS) entry which is preliminary data.</text>
</comment>
<proteinExistence type="predicted"/>
<name>A0A955LL35_UNCKA</name>
<dbReference type="AlphaFoldDB" id="A0A955LL35"/>
<accession>A0A955LL35</accession>
<evidence type="ECO:0000313" key="2">
    <source>
        <dbReference type="Proteomes" id="UP000751518"/>
    </source>
</evidence>
<dbReference type="EMBL" id="JAGQKZ010000045">
    <property type="protein sequence ID" value="MCA9392373.1"/>
    <property type="molecule type" value="Genomic_DNA"/>
</dbReference>
<gene>
    <name evidence="1" type="ORF">KC614_04210</name>
</gene>
<protein>
    <submittedName>
        <fullName evidence="1">Uncharacterized protein</fullName>
    </submittedName>
</protein>
<organism evidence="1 2">
    <name type="scientific">candidate division WWE3 bacterium</name>
    <dbReference type="NCBI Taxonomy" id="2053526"/>
    <lineage>
        <taxon>Bacteria</taxon>
        <taxon>Katanobacteria</taxon>
    </lineage>
</organism>
<dbReference type="Proteomes" id="UP000751518">
    <property type="component" value="Unassembled WGS sequence"/>
</dbReference>
<evidence type="ECO:0000313" key="1">
    <source>
        <dbReference type="EMBL" id="MCA9392373.1"/>
    </source>
</evidence>
<reference evidence="1" key="2">
    <citation type="journal article" date="2021" name="Microbiome">
        <title>Successional dynamics and alternative stable states in a saline activated sludge microbial community over 9 years.</title>
        <authorList>
            <person name="Wang Y."/>
            <person name="Ye J."/>
            <person name="Ju F."/>
            <person name="Liu L."/>
            <person name="Boyd J.A."/>
            <person name="Deng Y."/>
            <person name="Parks D.H."/>
            <person name="Jiang X."/>
            <person name="Yin X."/>
            <person name="Woodcroft B.J."/>
            <person name="Tyson G.W."/>
            <person name="Hugenholtz P."/>
            <person name="Polz M.F."/>
            <person name="Zhang T."/>
        </authorList>
    </citation>
    <scope>NUCLEOTIDE SEQUENCE</scope>
    <source>
        <strain evidence="1">HKST-UBA03</strain>
    </source>
</reference>
<reference evidence="1" key="1">
    <citation type="submission" date="2020-04" db="EMBL/GenBank/DDBJ databases">
        <authorList>
            <person name="Zhang T."/>
        </authorList>
    </citation>
    <scope>NUCLEOTIDE SEQUENCE</scope>
    <source>
        <strain evidence="1">HKST-UBA03</strain>
    </source>
</reference>